<reference evidence="3" key="1">
    <citation type="journal article" date="2015" name="MBio">
        <title>Genome-Resolved Metagenomic Analysis Reveals Roles for Candidate Phyla and Other Microbial Community Members in Biogeochemical Transformations in Oil Reservoirs.</title>
        <authorList>
            <person name="Hu P."/>
            <person name="Tom L."/>
            <person name="Singh A."/>
            <person name="Thomas B.C."/>
            <person name="Baker B.J."/>
            <person name="Piceno Y.M."/>
            <person name="Andersen G.L."/>
            <person name="Banfield J.F."/>
        </authorList>
    </citation>
    <scope>NUCLEOTIDE SEQUENCE [LARGE SCALE GENOMIC DNA]</scope>
</reference>
<protein>
    <recommendedName>
        <fullName evidence="4">DUF5689 domain-containing protein</fullName>
    </recommendedName>
</protein>
<dbReference type="EMBL" id="LGGN01000182">
    <property type="protein sequence ID" value="KUK76943.1"/>
    <property type="molecule type" value="Genomic_DNA"/>
</dbReference>
<dbReference type="AlphaFoldDB" id="A0A101HHF5"/>
<evidence type="ECO:0000313" key="2">
    <source>
        <dbReference type="EMBL" id="KUK76943.1"/>
    </source>
</evidence>
<evidence type="ECO:0008006" key="4">
    <source>
        <dbReference type="Google" id="ProtNLM"/>
    </source>
</evidence>
<accession>A0A101HHF5</accession>
<keyword evidence="1" id="KW-0732">Signal</keyword>
<dbReference type="Proteomes" id="UP000053860">
    <property type="component" value="Unassembled WGS sequence"/>
</dbReference>
<feature type="signal peptide" evidence="1">
    <location>
        <begin position="1"/>
        <end position="21"/>
    </location>
</feature>
<sequence>MKRLKGILYTMIAFSSLLLWGCNEESVAVDYTDDNAYPPPVVTITSENTLATAEYRKNEIITGIVTSENGLRDLYVTLLKNGENGYEEINKNYRVYLIFDGFPKSQEFSIEINIADKETAAIGVFATDIYTKKAQESIVIQNLKGVPPVVMLIPQQIEAVELNGIVSISGTASSKVGLQSIQYALARKSPYLELSPLQTINVTPADKEKNFSFEITVDDERADAIVVIVTDADGYKETAFTDIVTITGIPEGRALIFENIEMAPEWENPFNPSQPYIFSFEGLVVNGQLKNVVTLNDLVNSTSGRIDFAFVNFWRNSSFVPIANRGPGFASADRITGGTVGRQVDAPWLTNVGLNATFFKLIPPEMAAEMDLDNFFDNTHGNWETYQELDKLSTFVTGTGSADKQLLQRLNASSDRTGTPVLQIVDGTYIAIRRQFADNIKYGIIKVIKAVDDSGALNDEGKITGISSEPGKSNYYRGPDMEGFEYTGVTTLYGKKTMLKIIVQQ</sequence>
<feature type="chain" id="PRO_5007096915" description="DUF5689 domain-containing protein" evidence="1">
    <location>
        <begin position="22"/>
        <end position="505"/>
    </location>
</feature>
<gene>
    <name evidence="2" type="ORF">XD92_0988</name>
</gene>
<proteinExistence type="predicted"/>
<evidence type="ECO:0000256" key="1">
    <source>
        <dbReference type="SAM" id="SignalP"/>
    </source>
</evidence>
<name>A0A101HHF5_9BACT</name>
<evidence type="ECO:0000313" key="3">
    <source>
        <dbReference type="Proteomes" id="UP000053860"/>
    </source>
</evidence>
<organism evidence="2 3">
    <name type="scientific">Proteiniphilum acetatigenes</name>
    <dbReference type="NCBI Taxonomy" id="294710"/>
    <lineage>
        <taxon>Bacteria</taxon>
        <taxon>Pseudomonadati</taxon>
        <taxon>Bacteroidota</taxon>
        <taxon>Bacteroidia</taxon>
        <taxon>Bacteroidales</taxon>
        <taxon>Dysgonomonadaceae</taxon>
        <taxon>Proteiniphilum</taxon>
    </lineage>
</organism>
<comment type="caution">
    <text evidence="2">The sequence shown here is derived from an EMBL/GenBank/DDBJ whole genome shotgun (WGS) entry which is preliminary data.</text>
</comment>